<dbReference type="InParanoid" id="L2GM80"/>
<protein>
    <submittedName>
        <fullName evidence="1">Uncharacterized protein</fullName>
    </submittedName>
</protein>
<name>L2GM80_VITCO</name>
<proteinExistence type="predicted"/>
<dbReference type="GeneID" id="19881680"/>
<dbReference type="Proteomes" id="UP000011082">
    <property type="component" value="Unassembled WGS sequence"/>
</dbReference>
<dbReference type="EMBL" id="JH370136">
    <property type="protein sequence ID" value="ELA41951.1"/>
    <property type="molecule type" value="Genomic_DNA"/>
</dbReference>
<sequence>VETVDCPFEIKHSKSKQIEFEPEYSLLSTSNTANNHVHSENASGVCFDMGKLRAELPVLDQHDAVSISFDQSDFEAARSLCKLVYVSDNKELIKEAVRFSEMLRNLVEGKYGKEALKYIERLVPTFYCKPD</sequence>
<dbReference type="HOGENOM" id="CLU_1932697_0_0_1"/>
<dbReference type="VEuPathDB" id="MicrosporidiaDB:VICG_00968"/>
<dbReference type="RefSeq" id="XP_007604415.1">
    <property type="nucleotide sequence ID" value="XM_007604353.1"/>
</dbReference>
<dbReference type="AlphaFoldDB" id="L2GM80"/>
<evidence type="ECO:0000313" key="1">
    <source>
        <dbReference type="EMBL" id="ELA41951.1"/>
    </source>
</evidence>
<evidence type="ECO:0000313" key="2">
    <source>
        <dbReference type="Proteomes" id="UP000011082"/>
    </source>
</evidence>
<gene>
    <name evidence="1" type="ORF">VICG_00968</name>
</gene>
<keyword evidence="2" id="KW-1185">Reference proteome</keyword>
<accession>L2GM80</accession>
<feature type="non-terminal residue" evidence="1">
    <location>
        <position position="1"/>
    </location>
</feature>
<reference evidence="2" key="1">
    <citation type="submission" date="2011-05" db="EMBL/GenBank/DDBJ databases">
        <title>The genome sequence of Vittaforma corneae strain ATCC 50505.</title>
        <authorList>
            <consortium name="The Broad Institute Genome Sequencing Platform"/>
            <person name="Cuomo C."/>
            <person name="Didier E."/>
            <person name="Bowers L."/>
            <person name="Young S.K."/>
            <person name="Zeng Q."/>
            <person name="Gargeya S."/>
            <person name="Fitzgerald M."/>
            <person name="Haas B."/>
            <person name="Abouelleil A."/>
            <person name="Alvarado L."/>
            <person name="Arachchi H.M."/>
            <person name="Berlin A."/>
            <person name="Chapman S.B."/>
            <person name="Gearin G."/>
            <person name="Goldberg J."/>
            <person name="Griggs A."/>
            <person name="Gujja S."/>
            <person name="Hansen M."/>
            <person name="Heiman D."/>
            <person name="Howarth C."/>
            <person name="Larimer J."/>
            <person name="Lui A."/>
            <person name="MacDonald P.J.P."/>
            <person name="McCowen C."/>
            <person name="Montmayeur A."/>
            <person name="Murphy C."/>
            <person name="Neiman D."/>
            <person name="Pearson M."/>
            <person name="Priest M."/>
            <person name="Roberts A."/>
            <person name="Saif S."/>
            <person name="Shea T."/>
            <person name="Sisk P."/>
            <person name="Stolte C."/>
            <person name="Sykes S."/>
            <person name="Wortman J."/>
            <person name="Nusbaum C."/>
            <person name="Birren B."/>
        </authorList>
    </citation>
    <scope>NUCLEOTIDE SEQUENCE [LARGE SCALE GENOMIC DNA]</scope>
    <source>
        <strain evidence="2">ATCC 50505</strain>
    </source>
</reference>
<organism evidence="1 2">
    <name type="scientific">Vittaforma corneae (strain ATCC 50505)</name>
    <name type="common">Microsporidian parasite</name>
    <name type="synonym">Nosema corneum</name>
    <dbReference type="NCBI Taxonomy" id="993615"/>
    <lineage>
        <taxon>Eukaryota</taxon>
        <taxon>Fungi</taxon>
        <taxon>Fungi incertae sedis</taxon>
        <taxon>Microsporidia</taxon>
        <taxon>Nosematidae</taxon>
        <taxon>Vittaforma</taxon>
    </lineage>
</organism>